<sequence>MNCPFPKPGLCSGEESTLKALQRPAHNGSVTSLRKPVAAALLLKGRRNLCQPQPCFLRWVLPGTLPCLFSARAFNPKQQDCLFAKRPRTFKKTALWKGLSGVPGPWLELLSEFINEAFVLIGRL</sequence>
<reference evidence="1 2" key="1">
    <citation type="journal article" date="2020" name="Nature">
        <title>Six reference-quality genomes reveal evolution of bat adaptations.</title>
        <authorList>
            <person name="Jebb D."/>
            <person name="Huang Z."/>
            <person name="Pippel M."/>
            <person name="Hughes G.M."/>
            <person name="Lavrichenko K."/>
            <person name="Devanna P."/>
            <person name="Winkler S."/>
            <person name="Jermiin L.S."/>
            <person name="Skirmuntt E.C."/>
            <person name="Katzourakis A."/>
            <person name="Burkitt-Gray L."/>
            <person name="Ray D.A."/>
            <person name="Sullivan K.A.M."/>
            <person name="Roscito J.G."/>
            <person name="Kirilenko B.M."/>
            <person name="Davalos L.M."/>
            <person name="Corthals A.P."/>
            <person name="Power M.L."/>
            <person name="Jones G."/>
            <person name="Ransome R.D."/>
            <person name="Dechmann D.K.N."/>
            <person name="Locatelli A.G."/>
            <person name="Puechmaille S.J."/>
            <person name="Fedrigo O."/>
            <person name="Jarvis E.D."/>
            <person name="Hiller M."/>
            <person name="Vernes S.C."/>
            <person name="Myers E.W."/>
            <person name="Teeling E.C."/>
        </authorList>
    </citation>
    <scope>NUCLEOTIDE SEQUENCE [LARGE SCALE GENOMIC DNA]</scope>
    <source>
        <strain evidence="1">MRouAeg1</strain>
        <tissue evidence="1">Muscle</tissue>
    </source>
</reference>
<proteinExistence type="predicted"/>
<keyword evidence="2" id="KW-1185">Reference proteome</keyword>
<gene>
    <name evidence="1" type="ORF">HJG63_009386</name>
</gene>
<accession>A0A7J8C2I7</accession>
<dbReference type="EMBL" id="JACASE010000015">
    <property type="protein sequence ID" value="KAF6405075.1"/>
    <property type="molecule type" value="Genomic_DNA"/>
</dbReference>
<evidence type="ECO:0000313" key="1">
    <source>
        <dbReference type="EMBL" id="KAF6405075.1"/>
    </source>
</evidence>
<dbReference type="Proteomes" id="UP000593571">
    <property type="component" value="Unassembled WGS sequence"/>
</dbReference>
<dbReference type="AlphaFoldDB" id="A0A7J8C2I7"/>
<name>A0A7J8C2I7_ROUAE</name>
<evidence type="ECO:0000313" key="2">
    <source>
        <dbReference type="Proteomes" id="UP000593571"/>
    </source>
</evidence>
<organism evidence="1 2">
    <name type="scientific">Rousettus aegyptiacus</name>
    <name type="common">Egyptian fruit bat</name>
    <name type="synonym">Pteropus aegyptiacus</name>
    <dbReference type="NCBI Taxonomy" id="9407"/>
    <lineage>
        <taxon>Eukaryota</taxon>
        <taxon>Metazoa</taxon>
        <taxon>Chordata</taxon>
        <taxon>Craniata</taxon>
        <taxon>Vertebrata</taxon>
        <taxon>Euteleostomi</taxon>
        <taxon>Mammalia</taxon>
        <taxon>Eutheria</taxon>
        <taxon>Laurasiatheria</taxon>
        <taxon>Chiroptera</taxon>
        <taxon>Yinpterochiroptera</taxon>
        <taxon>Pteropodoidea</taxon>
        <taxon>Pteropodidae</taxon>
        <taxon>Rousettinae</taxon>
        <taxon>Rousettus</taxon>
    </lineage>
</organism>
<comment type="caution">
    <text evidence="1">The sequence shown here is derived from an EMBL/GenBank/DDBJ whole genome shotgun (WGS) entry which is preliminary data.</text>
</comment>
<protein>
    <submittedName>
        <fullName evidence="1">Uncharacterized protein</fullName>
    </submittedName>
</protein>